<accession>A0A654IQC1</accession>
<dbReference type="NCBIfam" id="NF038029">
    <property type="entry name" value="LP_plasma"/>
    <property type="match status" value="1"/>
</dbReference>
<dbReference type="EMBL" id="LR739236">
    <property type="protein sequence ID" value="VZS00309.1"/>
    <property type="molecule type" value="Genomic_DNA"/>
</dbReference>
<evidence type="ECO:0000313" key="3">
    <source>
        <dbReference type="EMBL" id="VZS00309.1"/>
    </source>
</evidence>
<organism evidence="3">
    <name type="scientific">Mycoplasma feriruminatoris</name>
    <dbReference type="NCBI Taxonomy" id="1179777"/>
    <lineage>
        <taxon>Bacteria</taxon>
        <taxon>Bacillati</taxon>
        <taxon>Mycoplasmatota</taxon>
        <taxon>Mollicutes</taxon>
        <taxon>Mycoplasmataceae</taxon>
        <taxon>Mycoplasma</taxon>
    </lineage>
</organism>
<keyword evidence="2" id="KW-0472">Membrane</keyword>
<feature type="compositionally biased region" description="Low complexity" evidence="1">
    <location>
        <begin position="87"/>
        <end position="108"/>
    </location>
</feature>
<reference evidence="3" key="1">
    <citation type="submission" date="2019-11" db="EMBL/GenBank/DDBJ databases">
        <authorList>
            <person name="Falquet L."/>
            <person name="Falquet L."/>
        </authorList>
    </citation>
    <scope>NUCLEOTIDE SEQUENCE</scope>
    <source>
        <strain evidence="3">14/OD_0535</strain>
    </source>
</reference>
<dbReference type="InterPro" id="IPR054816">
    <property type="entry name" value="Lipoprotein_mollicutes-type_CS"/>
</dbReference>
<evidence type="ECO:0000256" key="1">
    <source>
        <dbReference type="SAM" id="MobiDB-lite"/>
    </source>
</evidence>
<keyword evidence="2" id="KW-1133">Transmembrane helix</keyword>
<sequence>MKKLLTILGSVGLVATTGAVVVACGQKTAMNDKKQGKEEKIVLEKLIKTRELGFVSKNDKDVIKNVFIKQNLPKDVLDKVEVTVTTNGSGTTSGNGANNGTSTNGASNDSATVTLKDKSNGGSSKTFTVVFDVNNDLTKIVKVTKLKSLADNKDETIIAALDKANPKANLDSSKLMIEKKDNKVILKAKDSATYTGQVEVHVESKTGVYVGLSLLSVALLASSGFIIYRSVKKKKKQM</sequence>
<dbReference type="NCBIfam" id="NF045726">
    <property type="entry name" value="XXplasma_LP"/>
    <property type="match status" value="1"/>
</dbReference>
<proteinExistence type="predicted"/>
<feature type="region of interest" description="Disordered" evidence="1">
    <location>
        <begin position="87"/>
        <end position="111"/>
    </location>
</feature>
<dbReference type="RefSeq" id="WP_347938183.1">
    <property type="nucleotide sequence ID" value="NZ_CP142077.1"/>
</dbReference>
<dbReference type="PROSITE" id="PS51257">
    <property type="entry name" value="PROKAR_LIPOPROTEIN"/>
    <property type="match status" value="1"/>
</dbReference>
<dbReference type="AlphaFoldDB" id="A0A654IQC1"/>
<protein>
    <recommendedName>
        <fullName evidence="4">Lipoprotein</fullName>
    </recommendedName>
</protein>
<gene>
    <name evidence="3" type="ORF">MF5583_00539</name>
</gene>
<evidence type="ECO:0008006" key="4">
    <source>
        <dbReference type="Google" id="ProtNLM"/>
    </source>
</evidence>
<keyword evidence="2" id="KW-0812">Transmembrane</keyword>
<name>A0A654IQC1_9MOLU</name>
<feature type="transmembrane region" description="Helical" evidence="2">
    <location>
        <begin position="207"/>
        <end position="228"/>
    </location>
</feature>
<evidence type="ECO:0000256" key="2">
    <source>
        <dbReference type="SAM" id="Phobius"/>
    </source>
</evidence>